<dbReference type="GeneID" id="92094498"/>
<gene>
    <name evidence="2" type="ORF">PG994_010026</name>
</gene>
<comment type="caution">
    <text evidence="2">The sequence shown here is derived from an EMBL/GenBank/DDBJ whole genome shotgun (WGS) entry which is preliminary data.</text>
</comment>
<dbReference type="EMBL" id="JAQQWL010000011">
    <property type="protein sequence ID" value="KAK8048296.1"/>
    <property type="molecule type" value="Genomic_DNA"/>
</dbReference>
<feature type="compositionally biased region" description="Basic and acidic residues" evidence="1">
    <location>
        <begin position="175"/>
        <end position="184"/>
    </location>
</feature>
<reference evidence="2 3" key="1">
    <citation type="submission" date="2023-01" db="EMBL/GenBank/DDBJ databases">
        <title>Analysis of 21 Apiospora genomes using comparative genomics revels a genus with tremendous synthesis potential of carbohydrate active enzymes and secondary metabolites.</title>
        <authorList>
            <person name="Sorensen T."/>
        </authorList>
    </citation>
    <scope>NUCLEOTIDE SEQUENCE [LARGE SCALE GENOMIC DNA]</scope>
    <source>
        <strain evidence="2 3">CBS 135458</strain>
    </source>
</reference>
<keyword evidence="3" id="KW-1185">Reference proteome</keyword>
<proteinExistence type="predicted"/>
<evidence type="ECO:0000313" key="2">
    <source>
        <dbReference type="EMBL" id="KAK8048296.1"/>
    </source>
</evidence>
<evidence type="ECO:0000256" key="1">
    <source>
        <dbReference type="SAM" id="MobiDB-lite"/>
    </source>
</evidence>
<feature type="region of interest" description="Disordered" evidence="1">
    <location>
        <begin position="175"/>
        <end position="203"/>
    </location>
</feature>
<sequence length="203" mass="23216">MGNAGATYESLSRSFAAGSLYLTGSPLRAGLEGTAGHKESRAKAIRHRTAIYNTTAMAKALRSSLNVESRLSKEHELGQPEEGQITEMWYENHVYEHHRQPRLSKRHVPITSVEDQLRKKQKARGIKQRAWDSGYRKRYLANDETLEEWLLGCANYGSLEFFHETGCYYEEDYRRPTTTERGPPEPRFFCPLPAASTTDHPLR</sequence>
<dbReference type="Proteomes" id="UP001480595">
    <property type="component" value="Unassembled WGS sequence"/>
</dbReference>
<evidence type="ECO:0000313" key="3">
    <source>
        <dbReference type="Proteomes" id="UP001480595"/>
    </source>
</evidence>
<protein>
    <submittedName>
        <fullName evidence="2">Uncharacterized protein</fullName>
    </submittedName>
</protein>
<name>A0ABR1TNQ7_9PEZI</name>
<accession>A0ABR1TNQ7</accession>
<dbReference type="RefSeq" id="XP_066710545.1">
    <property type="nucleotide sequence ID" value="XM_066861435.1"/>
</dbReference>
<organism evidence="2 3">
    <name type="scientific">Apiospora phragmitis</name>
    <dbReference type="NCBI Taxonomy" id="2905665"/>
    <lineage>
        <taxon>Eukaryota</taxon>
        <taxon>Fungi</taxon>
        <taxon>Dikarya</taxon>
        <taxon>Ascomycota</taxon>
        <taxon>Pezizomycotina</taxon>
        <taxon>Sordariomycetes</taxon>
        <taxon>Xylariomycetidae</taxon>
        <taxon>Amphisphaeriales</taxon>
        <taxon>Apiosporaceae</taxon>
        <taxon>Apiospora</taxon>
    </lineage>
</organism>